<name>J3NK34_GAET3</name>
<evidence type="ECO:0000256" key="1">
    <source>
        <dbReference type="SAM" id="MobiDB-lite"/>
    </source>
</evidence>
<feature type="compositionally biased region" description="Basic and acidic residues" evidence="1">
    <location>
        <begin position="392"/>
        <end position="401"/>
    </location>
</feature>
<keyword evidence="4" id="KW-1185">Reference proteome</keyword>
<accession>J3NK34</accession>
<dbReference type="EMBL" id="GL385395">
    <property type="protein sequence ID" value="EJT81638.1"/>
    <property type="molecule type" value="Genomic_DNA"/>
</dbReference>
<protein>
    <recommendedName>
        <fullName evidence="5">Mucin-7</fullName>
    </recommendedName>
</protein>
<proteinExistence type="predicted"/>
<feature type="compositionally biased region" description="Acidic residues" evidence="1">
    <location>
        <begin position="580"/>
        <end position="590"/>
    </location>
</feature>
<evidence type="ECO:0000313" key="3">
    <source>
        <dbReference type="EnsemblFungi" id="EJT81638"/>
    </source>
</evidence>
<feature type="compositionally biased region" description="Basic and acidic residues" evidence="1">
    <location>
        <begin position="179"/>
        <end position="193"/>
    </location>
</feature>
<feature type="compositionally biased region" description="Polar residues" evidence="1">
    <location>
        <begin position="320"/>
        <end position="335"/>
    </location>
</feature>
<reference evidence="3" key="5">
    <citation type="submission" date="2018-04" db="UniProtKB">
        <authorList>
            <consortium name="EnsemblFungi"/>
        </authorList>
    </citation>
    <scope>IDENTIFICATION</scope>
    <source>
        <strain evidence="3">R3-111a-1</strain>
    </source>
</reference>
<evidence type="ECO:0000313" key="2">
    <source>
        <dbReference type="EMBL" id="EJT81638.1"/>
    </source>
</evidence>
<feature type="compositionally biased region" description="Polar residues" evidence="1">
    <location>
        <begin position="467"/>
        <end position="476"/>
    </location>
</feature>
<dbReference type="EnsemblFungi" id="EJT81638">
    <property type="protein sequence ID" value="EJT81638"/>
    <property type="gene ID" value="GGTG_01616"/>
</dbReference>
<dbReference type="Proteomes" id="UP000006039">
    <property type="component" value="Unassembled WGS sequence"/>
</dbReference>
<feature type="compositionally biased region" description="Basic and acidic residues" evidence="1">
    <location>
        <begin position="11"/>
        <end position="24"/>
    </location>
</feature>
<feature type="compositionally biased region" description="Basic and acidic residues" evidence="1">
    <location>
        <begin position="535"/>
        <end position="562"/>
    </location>
</feature>
<feature type="compositionally biased region" description="Polar residues" evidence="1">
    <location>
        <begin position="209"/>
        <end position="233"/>
    </location>
</feature>
<dbReference type="VEuPathDB" id="FungiDB:GGTG_01616"/>
<feature type="compositionally biased region" description="Low complexity" evidence="1">
    <location>
        <begin position="346"/>
        <end position="364"/>
    </location>
</feature>
<feature type="compositionally biased region" description="Basic and acidic residues" evidence="1">
    <location>
        <begin position="441"/>
        <end position="451"/>
    </location>
</feature>
<sequence length="641" mass="66960">MSKVGNLRAMFENKGDTSPPERGRSPGLSSAGAESPRPLSKIRTNFVAIEKDGRIGLQRDPSSDSVLSISRKPDGEGEASTSVPQENTPSFADRIKSIRPGLQMETIPQSPPQDMSSTFPSIIPTIQSAPPSPSKVSHTENKALGKTPAAESKDAKDASRSGTPKPAKKDQSEAVNGKTIERDKVKPASRDTSKGAASSKLAAPRPAAINTSKTTTRAPAKSPSNLKTPTSPVKGTKLPAKTPERKTLHADKTTTPKATPKAKTTVSKTAGAAEVSASATKKPPVLQASPAGSIDRGLGFTKPKVKSPTRPVPLPAGLATHTTASATRQSLSRQSGVLLAAQPAQGRSPSRTSVSTTGGSSSGKTLRRQSSTISRPRPSLGPPPKQQAVDHPVTKREREVDEGFLARMMRPTQASSSKTHEKVMSPPRKAPGTLPVPKRAVGKDTTAEIKKAPPKPDFAAPKKSIPRPTSTKSASKTVEKKTTASIPATDKKAASKPEPKAVVTPEVEKADADIAKPETAEEKTVETAAPEPAEETAKDVVPREEPVEQDKVEPEPEAKQPEESVDAAPAPIASPTADASLEETASEAEPAEPNTPADTAEAPQDNGATALVTDGADTKVVEEEKTVVEAEKQADSIPVAE</sequence>
<reference evidence="2" key="3">
    <citation type="submission" date="2010-09" db="EMBL/GenBank/DDBJ databases">
        <title>Annotation of Gaeumannomyces graminis var. tritici R3-111a-1.</title>
        <authorList>
            <consortium name="The Broad Institute Genome Sequencing Platform"/>
            <person name="Ma L.-J."/>
            <person name="Dead R."/>
            <person name="Young S.K."/>
            <person name="Zeng Q."/>
            <person name="Gargeya S."/>
            <person name="Fitzgerald M."/>
            <person name="Haas B."/>
            <person name="Abouelleil A."/>
            <person name="Alvarado L."/>
            <person name="Arachchi H.M."/>
            <person name="Berlin A."/>
            <person name="Brown A."/>
            <person name="Chapman S.B."/>
            <person name="Chen Z."/>
            <person name="Dunbar C."/>
            <person name="Freedman E."/>
            <person name="Gearin G."/>
            <person name="Gellesch M."/>
            <person name="Goldberg J."/>
            <person name="Griggs A."/>
            <person name="Gujja S."/>
            <person name="Heiman D."/>
            <person name="Howarth C."/>
            <person name="Larson L."/>
            <person name="Lui A."/>
            <person name="MacDonald P.J.P."/>
            <person name="Mehta T."/>
            <person name="Montmayeur A."/>
            <person name="Murphy C."/>
            <person name="Neiman D."/>
            <person name="Pearson M."/>
            <person name="Priest M."/>
            <person name="Roberts A."/>
            <person name="Saif S."/>
            <person name="Shea T."/>
            <person name="Shenoy N."/>
            <person name="Sisk P."/>
            <person name="Stolte C."/>
            <person name="Sykes S."/>
            <person name="Yandava C."/>
            <person name="Wortman J."/>
            <person name="Nusbaum C."/>
            <person name="Birren B."/>
        </authorList>
    </citation>
    <scope>NUCLEOTIDE SEQUENCE</scope>
    <source>
        <strain evidence="2">R3-111a-1</strain>
    </source>
</reference>
<feature type="compositionally biased region" description="Basic and acidic residues" evidence="1">
    <location>
        <begin position="489"/>
        <end position="499"/>
    </location>
</feature>
<dbReference type="GeneID" id="20342074"/>
<evidence type="ECO:0000313" key="4">
    <source>
        <dbReference type="Proteomes" id="UP000006039"/>
    </source>
</evidence>
<evidence type="ECO:0008006" key="5">
    <source>
        <dbReference type="Google" id="ProtNLM"/>
    </source>
</evidence>
<reference evidence="2" key="2">
    <citation type="submission" date="2010-07" db="EMBL/GenBank/DDBJ databases">
        <authorList>
            <consortium name="The Broad Institute Genome Sequencing Platform"/>
            <consortium name="Broad Institute Genome Sequencing Center for Infectious Disease"/>
            <person name="Ma L.-J."/>
            <person name="Dead R."/>
            <person name="Young S."/>
            <person name="Zeng Q."/>
            <person name="Koehrsen M."/>
            <person name="Alvarado L."/>
            <person name="Berlin A."/>
            <person name="Chapman S.B."/>
            <person name="Chen Z."/>
            <person name="Freedman E."/>
            <person name="Gellesch M."/>
            <person name="Goldberg J."/>
            <person name="Griggs A."/>
            <person name="Gujja S."/>
            <person name="Heilman E.R."/>
            <person name="Heiman D."/>
            <person name="Hepburn T."/>
            <person name="Howarth C."/>
            <person name="Jen D."/>
            <person name="Larson L."/>
            <person name="Mehta T."/>
            <person name="Neiman D."/>
            <person name="Pearson M."/>
            <person name="Roberts A."/>
            <person name="Saif S."/>
            <person name="Shea T."/>
            <person name="Shenoy N."/>
            <person name="Sisk P."/>
            <person name="Stolte C."/>
            <person name="Sykes S."/>
            <person name="Walk T."/>
            <person name="White J."/>
            <person name="Yandava C."/>
            <person name="Haas B."/>
            <person name="Nusbaum C."/>
            <person name="Birren B."/>
        </authorList>
    </citation>
    <scope>NUCLEOTIDE SEQUENCE</scope>
    <source>
        <strain evidence="2">R3-111a-1</strain>
    </source>
</reference>
<feature type="compositionally biased region" description="Basic and acidic residues" evidence="1">
    <location>
        <begin position="506"/>
        <end position="525"/>
    </location>
</feature>
<dbReference type="RefSeq" id="XP_009217647.1">
    <property type="nucleotide sequence ID" value="XM_009219383.1"/>
</dbReference>
<feature type="compositionally biased region" description="Basic and acidic residues" evidence="1">
    <location>
        <begin position="242"/>
        <end position="254"/>
    </location>
</feature>
<organism evidence="2">
    <name type="scientific">Gaeumannomyces tritici (strain R3-111a-1)</name>
    <name type="common">Wheat and barley take-all root rot fungus</name>
    <name type="synonym">Gaeumannomyces graminis var. tritici</name>
    <dbReference type="NCBI Taxonomy" id="644352"/>
    <lineage>
        <taxon>Eukaryota</taxon>
        <taxon>Fungi</taxon>
        <taxon>Dikarya</taxon>
        <taxon>Ascomycota</taxon>
        <taxon>Pezizomycotina</taxon>
        <taxon>Sordariomycetes</taxon>
        <taxon>Sordariomycetidae</taxon>
        <taxon>Magnaporthales</taxon>
        <taxon>Magnaporthaceae</taxon>
        <taxon>Gaeumannomyces</taxon>
    </lineage>
</organism>
<gene>
    <name evidence="3" type="primary">20342074</name>
    <name evidence="2" type="ORF">GGTG_01616</name>
</gene>
<feature type="compositionally biased region" description="Polar residues" evidence="1">
    <location>
        <begin position="79"/>
        <end position="90"/>
    </location>
</feature>
<feature type="compositionally biased region" description="Basic and acidic residues" evidence="1">
    <location>
        <begin position="616"/>
        <end position="634"/>
    </location>
</feature>
<dbReference type="AlphaFoldDB" id="J3NK34"/>
<dbReference type="OrthoDB" id="3600083at2759"/>
<dbReference type="STRING" id="644352.J3NK34"/>
<feature type="compositionally biased region" description="Low complexity" evidence="1">
    <location>
        <begin position="255"/>
        <end position="270"/>
    </location>
</feature>
<dbReference type="eggNOG" id="ENOG502SU0I">
    <property type="taxonomic scope" value="Eukaryota"/>
</dbReference>
<feature type="compositionally biased region" description="Low complexity" evidence="1">
    <location>
        <begin position="591"/>
        <end position="603"/>
    </location>
</feature>
<reference evidence="3" key="4">
    <citation type="journal article" date="2015" name="G3 (Bethesda)">
        <title>Genome sequences of three phytopathogenic species of the Magnaporthaceae family of fungi.</title>
        <authorList>
            <person name="Okagaki L.H."/>
            <person name="Nunes C.C."/>
            <person name="Sailsbery J."/>
            <person name="Clay B."/>
            <person name="Brown D."/>
            <person name="John T."/>
            <person name="Oh Y."/>
            <person name="Young N."/>
            <person name="Fitzgerald M."/>
            <person name="Haas B.J."/>
            <person name="Zeng Q."/>
            <person name="Young S."/>
            <person name="Adiconis X."/>
            <person name="Fan L."/>
            <person name="Levin J.Z."/>
            <person name="Mitchell T.K."/>
            <person name="Okubara P.A."/>
            <person name="Farman M.L."/>
            <person name="Kohn L.M."/>
            <person name="Birren B."/>
            <person name="Ma L.-J."/>
            <person name="Dean R.A."/>
        </authorList>
    </citation>
    <scope>NUCLEOTIDE SEQUENCE</scope>
    <source>
        <strain evidence="3">R3-111a-1</strain>
    </source>
</reference>
<feature type="compositionally biased region" description="Polar residues" evidence="1">
    <location>
        <begin position="106"/>
        <end position="129"/>
    </location>
</feature>
<reference evidence="4" key="1">
    <citation type="submission" date="2010-07" db="EMBL/GenBank/DDBJ databases">
        <title>The genome sequence of Gaeumannomyces graminis var. tritici strain R3-111a-1.</title>
        <authorList>
            <consortium name="The Broad Institute Genome Sequencing Platform"/>
            <person name="Ma L.-J."/>
            <person name="Dead R."/>
            <person name="Young S."/>
            <person name="Zeng Q."/>
            <person name="Koehrsen M."/>
            <person name="Alvarado L."/>
            <person name="Berlin A."/>
            <person name="Chapman S.B."/>
            <person name="Chen Z."/>
            <person name="Freedman E."/>
            <person name="Gellesch M."/>
            <person name="Goldberg J."/>
            <person name="Griggs A."/>
            <person name="Gujja S."/>
            <person name="Heilman E.R."/>
            <person name="Heiman D."/>
            <person name="Hepburn T."/>
            <person name="Howarth C."/>
            <person name="Jen D."/>
            <person name="Larson L."/>
            <person name="Mehta T."/>
            <person name="Neiman D."/>
            <person name="Pearson M."/>
            <person name="Roberts A."/>
            <person name="Saif S."/>
            <person name="Shea T."/>
            <person name="Shenoy N."/>
            <person name="Sisk P."/>
            <person name="Stolte C."/>
            <person name="Sykes S."/>
            <person name="Walk T."/>
            <person name="White J."/>
            <person name="Yandava C."/>
            <person name="Haas B."/>
            <person name="Nusbaum C."/>
            <person name="Birren B."/>
        </authorList>
    </citation>
    <scope>NUCLEOTIDE SEQUENCE [LARGE SCALE GENOMIC DNA]</scope>
    <source>
        <strain evidence="4">R3-111a-1</strain>
    </source>
</reference>
<dbReference type="HOGENOM" id="CLU_024239_0_0_1"/>
<feature type="region of interest" description="Disordered" evidence="1">
    <location>
        <begin position="1"/>
        <end position="641"/>
    </location>
</feature>